<keyword evidence="4" id="KW-1185">Reference proteome</keyword>
<sequence>MKATLGKRLAVSLMVTAFGASVAPLANAQDSAGATANGTTQAAPTSKAEKKAAQKAERKQARAKKNAELKKLEAAGYDPAKRDDATYPQDIQNAQKKAGIGQGASK</sequence>
<accession>R4X1C6</accession>
<dbReference type="OrthoDB" id="9133911at2"/>
<gene>
    <name evidence="3" type="ORF">BRPE64_DCDS12140</name>
</gene>
<dbReference type="RefSeq" id="WP_016348858.1">
    <property type="nucleotide sequence ID" value="NC_021289.1"/>
</dbReference>
<dbReference type="HOGENOM" id="CLU_158464_0_0_4"/>
<feature type="signal peptide" evidence="2">
    <location>
        <begin position="1"/>
        <end position="28"/>
    </location>
</feature>
<evidence type="ECO:0000313" key="4">
    <source>
        <dbReference type="Proteomes" id="UP000013966"/>
    </source>
</evidence>
<dbReference type="PATRIC" id="fig|758793.3.peg.6355"/>
<evidence type="ECO:0000256" key="1">
    <source>
        <dbReference type="SAM" id="MobiDB-lite"/>
    </source>
</evidence>
<feature type="region of interest" description="Disordered" evidence="1">
    <location>
        <begin position="30"/>
        <end position="106"/>
    </location>
</feature>
<evidence type="ECO:0008006" key="5">
    <source>
        <dbReference type="Google" id="ProtNLM"/>
    </source>
</evidence>
<feature type="compositionally biased region" description="Basic and acidic residues" evidence="1">
    <location>
        <begin position="47"/>
        <end position="85"/>
    </location>
</feature>
<proteinExistence type="predicted"/>
<feature type="chain" id="PRO_5004373030" description="DUF4148 domain-containing protein" evidence="2">
    <location>
        <begin position="29"/>
        <end position="106"/>
    </location>
</feature>
<dbReference type="Proteomes" id="UP000013966">
    <property type="component" value="Plasmid p1"/>
</dbReference>
<evidence type="ECO:0000256" key="2">
    <source>
        <dbReference type="SAM" id="SignalP"/>
    </source>
</evidence>
<evidence type="ECO:0000313" key="3">
    <source>
        <dbReference type="EMBL" id="BAN28150.1"/>
    </source>
</evidence>
<keyword evidence="3" id="KW-0614">Plasmid</keyword>
<name>R4X1C6_9BURK</name>
<keyword evidence="2" id="KW-0732">Signal</keyword>
<feature type="compositionally biased region" description="Low complexity" evidence="1">
    <location>
        <begin position="32"/>
        <end position="45"/>
    </location>
</feature>
<reference evidence="3 4" key="1">
    <citation type="journal article" date="2013" name="Genome Announc.">
        <title>Complete Genome Sequence of Burkholderia sp. Strain RPE64, Bacterial Symbiont of the Bean Bug Riptortus pedestris.</title>
        <authorList>
            <person name="Shibata T.F."/>
            <person name="Maeda T."/>
            <person name="Nikoh N."/>
            <person name="Yamaguchi K."/>
            <person name="Oshima K."/>
            <person name="Hattori M."/>
            <person name="Nishiyama T."/>
            <person name="Hasebe M."/>
            <person name="Fukatsu T."/>
            <person name="Kikuchi Y."/>
            <person name="Shigenobu S."/>
        </authorList>
    </citation>
    <scope>NUCLEOTIDE SEQUENCE [LARGE SCALE GENOMIC DNA]</scope>
    <source>
        <plasmid evidence="3 4">p1</plasmid>
    </source>
</reference>
<dbReference type="AlphaFoldDB" id="R4X1C6"/>
<protein>
    <recommendedName>
        <fullName evidence="5">DUF4148 domain-containing protein</fullName>
    </recommendedName>
</protein>
<dbReference type="EMBL" id="AP013061">
    <property type="protein sequence ID" value="BAN28150.1"/>
    <property type="molecule type" value="Genomic_DNA"/>
</dbReference>
<geneLocation type="plasmid" evidence="3 4">
    <name>p1</name>
</geneLocation>
<reference evidence="3 4" key="2">
    <citation type="journal article" date="2018" name="Int. J. Syst. Evol. Microbiol.">
        <title>Burkholderia insecticola sp. nov., a gut symbiotic bacterium of the bean bug Riptortus pedestris.</title>
        <authorList>
            <person name="Takeshita K."/>
            <person name="Tamaki H."/>
            <person name="Ohbayashi T."/>
            <person name="Meng X.-Y."/>
            <person name="Sone T."/>
            <person name="Mitani Y."/>
            <person name="Peeters C."/>
            <person name="Kikuchi Y."/>
            <person name="Vandamme P."/>
        </authorList>
    </citation>
    <scope>NUCLEOTIDE SEQUENCE [LARGE SCALE GENOMIC DNA]</scope>
    <source>
        <strain evidence="3">RPE64</strain>
        <plasmid evidence="3 4">p1</plasmid>
    </source>
</reference>
<organism evidence="3 4">
    <name type="scientific">Caballeronia insecticola</name>
    <dbReference type="NCBI Taxonomy" id="758793"/>
    <lineage>
        <taxon>Bacteria</taxon>
        <taxon>Pseudomonadati</taxon>
        <taxon>Pseudomonadota</taxon>
        <taxon>Betaproteobacteria</taxon>
        <taxon>Burkholderiales</taxon>
        <taxon>Burkholderiaceae</taxon>
        <taxon>Caballeronia</taxon>
    </lineage>
</organism>
<dbReference type="KEGG" id="buo:BRPE64_DCDS12140"/>